<organism evidence="1 2">
    <name type="scientific">Orientia tsutsugamushi</name>
    <name type="common">Rickettsia tsutsugamushi</name>
    <dbReference type="NCBI Taxonomy" id="784"/>
    <lineage>
        <taxon>Bacteria</taxon>
        <taxon>Pseudomonadati</taxon>
        <taxon>Pseudomonadota</taxon>
        <taxon>Alphaproteobacteria</taxon>
        <taxon>Rickettsiales</taxon>
        <taxon>Rickettsiaceae</taxon>
        <taxon>Rickettsieae</taxon>
        <taxon>Orientia</taxon>
    </lineage>
</organism>
<gene>
    <name evidence="1" type="ORF">FPW1038_00180</name>
</gene>
<evidence type="ECO:0000313" key="1">
    <source>
        <dbReference type="EMBL" id="SPM45328.1"/>
    </source>
</evidence>
<name>A0A2R8F276_ORITS</name>
<dbReference type="AlphaFoldDB" id="A0A2R8F276"/>
<dbReference type="Proteomes" id="UP000244889">
    <property type="component" value="Unassembled WGS sequence"/>
</dbReference>
<sequence length="81" mass="9688">MYHKTVVVKPIIESAVGKLLYLPTYSLDLDLIEYYQFKVKDDIHKVSYLFNNFFDAVFYTLQCVITFSNRAIYNLHLRHHI</sequence>
<proteinExistence type="predicted"/>
<reference evidence="2" key="1">
    <citation type="submission" date="2018-03" db="EMBL/GenBank/DDBJ databases">
        <authorList>
            <person name="Batty M. E."/>
            <person name="Batty M E."/>
        </authorList>
    </citation>
    <scope>NUCLEOTIDE SEQUENCE [LARGE SCALE GENOMIC DNA]</scope>
</reference>
<dbReference type="EMBL" id="OOHR01000012">
    <property type="protein sequence ID" value="SPM45328.1"/>
    <property type="molecule type" value="Genomic_DNA"/>
</dbReference>
<protein>
    <submittedName>
        <fullName evidence="1">IS630 family transposase</fullName>
    </submittedName>
</protein>
<accession>A0A2R8F276</accession>
<evidence type="ECO:0000313" key="2">
    <source>
        <dbReference type="Proteomes" id="UP000244889"/>
    </source>
</evidence>